<reference evidence="9" key="1">
    <citation type="submission" date="2016-10" db="EMBL/GenBank/DDBJ databases">
        <authorList>
            <person name="Varghese N."/>
            <person name="Submissions S."/>
        </authorList>
    </citation>
    <scope>NUCLEOTIDE SEQUENCE [LARGE SCALE GENOMIC DNA]</scope>
    <source>
        <strain evidence="9">DSM 45421</strain>
    </source>
</reference>
<accession>A0A1G6JKF9</accession>
<dbReference type="InterPro" id="IPR050763">
    <property type="entry name" value="ABC_transporter_ATP-binding"/>
</dbReference>
<dbReference type="PROSITE" id="PS00211">
    <property type="entry name" value="ABC_TRANSPORTER_1"/>
    <property type="match status" value="1"/>
</dbReference>
<evidence type="ECO:0000313" key="9">
    <source>
        <dbReference type="Proteomes" id="UP000199416"/>
    </source>
</evidence>
<dbReference type="PROSITE" id="PS50893">
    <property type="entry name" value="ABC_TRANSPORTER_2"/>
    <property type="match status" value="1"/>
</dbReference>
<evidence type="ECO:0000313" key="8">
    <source>
        <dbReference type="EMBL" id="SDC18915.1"/>
    </source>
</evidence>
<dbReference type="STRING" id="1190417.SAMN05660690_0856"/>
<dbReference type="GO" id="GO:0005524">
    <property type="term" value="F:ATP binding"/>
    <property type="evidence" value="ECO:0007669"/>
    <property type="project" value="UniProtKB-KW"/>
</dbReference>
<proteinExistence type="inferred from homology"/>
<dbReference type="InterPro" id="IPR003439">
    <property type="entry name" value="ABC_transporter-like_ATP-bd"/>
</dbReference>
<dbReference type="EMBL" id="FMZF01000001">
    <property type="protein sequence ID" value="SDC18915.1"/>
    <property type="molecule type" value="Genomic_DNA"/>
</dbReference>
<keyword evidence="9" id="KW-1185">Reference proteome</keyword>
<evidence type="ECO:0000256" key="6">
    <source>
        <dbReference type="ARBA" id="ARBA00023251"/>
    </source>
</evidence>
<evidence type="ECO:0000256" key="5">
    <source>
        <dbReference type="ARBA" id="ARBA00022840"/>
    </source>
</evidence>
<dbReference type="OrthoDB" id="9804819at2"/>
<gene>
    <name evidence="8" type="ORF">SAMN05660690_0856</name>
</gene>
<dbReference type="InterPro" id="IPR003593">
    <property type="entry name" value="AAA+_ATPase"/>
</dbReference>
<evidence type="ECO:0000256" key="2">
    <source>
        <dbReference type="ARBA" id="ARBA00005417"/>
    </source>
</evidence>
<protein>
    <submittedName>
        <fullName evidence="8">ABC-2 type transport system ATP-binding protein</fullName>
    </submittedName>
</protein>
<evidence type="ECO:0000256" key="4">
    <source>
        <dbReference type="ARBA" id="ARBA00022741"/>
    </source>
</evidence>
<evidence type="ECO:0000256" key="3">
    <source>
        <dbReference type="ARBA" id="ARBA00022448"/>
    </source>
</evidence>
<keyword evidence="6" id="KW-0046">Antibiotic resistance</keyword>
<dbReference type="InterPro" id="IPR017871">
    <property type="entry name" value="ABC_transporter-like_CS"/>
</dbReference>
<dbReference type="Proteomes" id="UP000199416">
    <property type="component" value="Unassembled WGS sequence"/>
</dbReference>
<dbReference type="AlphaFoldDB" id="A0A1G6JKF9"/>
<dbReference type="GO" id="GO:0046677">
    <property type="term" value="P:response to antibiotic"/>
    <property type="evidence" value="ECO:0007669"/>
    <property type="project" value="UniProtKB-KW"/>
</dbReference>
<dbReference type="GO" id="GO:0005886">
    <property type="term" value="C:plasma membrane"/>
    <property type="evidence" value="ECO:0007669"/>
    <property type="project" value="UniProtKB-SubCell"/>
</dbReference>
<name>A0A1G6JKF9_9ACTN</name>
<comment type="similarity">
    <text evidence="2">Belongs to the ABC transporter superfamily.</text>
</comment>
<sequence length="314" mass="32630">MHPTPALAPTPAPVVPPAVEVTDLRRRHGSFEAVRGISVEVRPGEVLALLGVNGAGKTSALEVLEGLAPAAGGSVRVLGADPRRERAAVRPHLGVLLQDSGLPGDLTVAETVRTWAGTLTAPRPVGEALAQVGLSGRADVRVRSLSGGERRRLDLALALLGRPRVLVLDEPTTGLDPESRRTVWRLVRGLVDDGAAVVLTTHHLEEAEQLADRIAIMRAGTVVVAGTREEIAASQPATVSFRLDPGAPRPPVPAGVTVVSAGPRVEWHTHALQPVLAELLAWAARAGVVLPGLQARAASLEQAFLAVADGADLG</sequence>
<dbReference type="CDD" id="cd03230">
    <property type="entry name" value="ABC_DR_subfamily_A"/>
    <property type="match status" value="1"/>
</dbReference>
<dbReference type="GO" id="GO:0016887">
    <property type="term" value="F:ATP hydrolysis activity"/>
    <property type="evidence" value="ECO:0007669"/>
    <property type="project" value="InterPro"/>
</dbReference>
<dbReference type="SUPFAM" id="SSF52540">
    <property type="entry name" value="P-loop containing nucleoside triphosphate hydrolases"/>
    <property type="match status" value="1"/>
</dbReference>
<keyword evidence="5 8" id="KW-0067">ATP-binding</keyword>
<dbReference type="Gene3D" id="3.40.50.300">
    <property type="entry name" value="P-loop containing nucleotide triphosphate hydrolases"/>
    <property type="match status" value="1"/>
</dbReference>
<organism evidence="8 9">
    <name type="scientific">Geodermatophilus telluris</name>
    <dbReference type="NCBI Taxonomy" id="1190417"/>
    <lineage>
        <taxon>Bacteria</taxon>
        <taxon>Bacillati</taxon>
        <taxon>Actinomycetota</taxon>
        <taxon>Actinomycetes</taxon>
        <taxon>Geodermatophilales</taxon>
        <taxon>Geodermatophilaceae</taxon>
        <taxon>Geodermatophilus</taxon>
    </lineage>
</organism>
<dbReference type="PANTHER" id="PTHR42711:SF5">
    <property type="entry name" value="ABC TRANSPORTER ATP-BINDING PROTEIN NATA"/>
    <property type="match status" value="1"/>
</dbReference>
<dbReference type="InterPro" id="IPR027417">
    <property type="entry name" value="P-loop_NTPase"/>
</dbReference>
<keyword evidence="4" id="KW-0547">Nucleotide-binding</keyword>
<feature type="domain" description="ABC transporter" evidence="7">
    <location>
        <begin position="19"/>
        <end position="244"/>
    </location>
</feature>
<evidence type="ECO:0000259" key="7">
    <source>
        <dbReference type="PROSITE" id="PS50893"/>
    </source>
</evidence>
<evidence type="ECO:0000256" key="1">
    <source>
        <dbReference type="ARBA" id="ARBA00004202"/>
    </source>
</evidence>
<dbReference type="RefSeq" id="WP_091363408.1">
    <property type="nucleotide sequence ID" value="NZ_FMZF01000001.1"/>
</dbReference>
<dbReference type="Pfam" id="PF00005">
    <property type="entry name" value="ABC_tran"/>
    <property type="match status" value="1"/>
</dbReference>
<keyword evidence="3" id="KW-0813">Transport</keyword>
<comment type="subcellular location">
    <subcellularLocation>
        <location evidence="1">Cell membrane</location>
        <topology evidence="1">Peripheral membrane protein</topology>
    </subcellularLocation>
</comment>
<dbReference type="SMART" id="SM00382">
    <property type="entry name" value="AAA"/>
    <property type="match status" value="1"/>
</dbReference>
<dbReference type="PANTHER" id="PTHR42711">
    <property type="entry name" value="ABC TRANSPORTER ATP-BINDING PROTEIN"/>
    <property type="match status" value="1"/>
</dbReference>